<dbReference type="STRING" id="1354746.A0A0B2UHH2"/>
<proteinExistence type="predicted"/>
<gene>
    <name evidence="3" type="ORF">M896_011860</name>
</gene>
<evidence type="ECO:0000256" key="1">
    <source>
        <dbReference type="PROSITE-ProRule" id="PRU00182"/>
    </source>
</evidence>
<dbReference type="InterPro" id="IPR020103">
    <property type="entry name" value="PsdUridine_synth_cat_dom_sf"/>
</dbReference>
<protein>
    <submittedName>
        <fullName evidence="3">Putative pseudouridine synthase</fullName>
    </submittedName>
</protein>
<dbReference type="Pfam" id="PF00849">
    <property type="entry name" value="PseudoU_synth_2"/>
    <property type="match status" value="1"/>
</dbReference>
<dbReference type="GO" id="GO:0009982">
    <property type="term" value="F:pseudouridine synthase activity"/>
    <property type="evidence" value="ECO:0007669"/>
    <property type="project" value="InterPro"/>
</dbReference>
<comment type="caution">
    <text evidence="3">The sequence shown here is derived from an EMBL/GenBank/DDBJ whole genome shotgun (WGS) entry which is preliminary data.</text>
</comment>
<reference evidence="3 4" key="1">
    <citation type="journal article" date="2014" name="MBio">
        <title>The Ordospora colligata genome; evolution of extreme reduction in microsporidia and host-to-parasite horizontal gene transfer.</title>
        <authorList>
            <person name="Pombert J.-F."/>
            <person name="Haag K.L."/>
            <person name="Beidas S."/>
            <person name="Ebert D."/>
            <person name="Keeling P.J."/>
        </authorList>
    </citation>
    <scope>NUCLEOTIDE SEQUENCE [LARGE SCALE GENOMIC DNA]</scope>
    <source>
        <strain evidence="3 4">OC4</strain>
    </source>
</reference>
<dbReference type="InParanoid" id="A0A0B2UHH2"/>
<keyword evidence="1" id="KW-0694">RNA-binding</keyword>
<dbReference type="InterPro" id="IPR006145">
    <property type="entry name" value="PsdUridine_synth_RsuA/RluA"/>
</dbReference>
<evidence type="ECO:0000313" key="4">
    <source>
        <dbReference type="Proteomes" id="UP000031056"/>
    </source>
</evidence>
<dbReference type="HOGENOM" id="CLU_016902_12_1_1"/>
<dbReference type="AlphaFoldDB" id="A0A0B2UHH2"/>
<dbReference type="GO" id="GO:0003723">
    <property type="term" value="F:RNA binding"/>
    <property type="evidence" value="ECO:0007669"/>
    <property type="project" value="UniProtKB-KW"/>
</dbReference>
<dbReference type="OrthoDB" id="424794at2759"/>
<dbReference type="PANTHER" id="PTHR21600:SF40">
    <property type="entry name" value="PSEUDOURIDYLATE SYNTHASE RPUSD2"/>
    <property type="match status" value="1"/>
</dbReference>
<dbReference type="EMBL" id="JOKQ01000001">
    <property type="protein sequence ID" value="KHN70531.1"/>
    <property type="molecule type" value="Genomic_DNA"/>
</dbReference>
<dbReference type="Gene3D" id="3.30.2350.10">
    <property type="entry name" value="Pseudouridine synthase"/>
    <property type="match status" value="1"/>
</dbReference>
<dbReference type="FunCoup" id="A0A0B2UHH2">
    <property type="interactions" value="116"/>
</dbReference>
<keyword evidence="4" id="KW-1185">Reference proteome</keyword>
<organism evidence="3 4">
    <name type="scientific">Ordospora colligata OC4</name>
    <dbReference type="NCBI Taxonomy" id="1354746"/>
    <lineage>
        <taxon>Eukaryota</taxon>
        <taxon>Fungi</taxon>
        <taxon>Fungi incertae sedis</taxon>
        <taxon>Microsporidia</taxon>
        <taxon>Ordosporidae</taxon>
        <taxon>Ordospora</taxon>
    </lineage>
</organism>
<dbReference type="InterPro" id="IPR006224">
    <property type="entry name" value="PsdUridine_synth_RluA-like_CS"/>
</dbReference>
<name>A0A0B2UHH2_9MICR</name>
<accession>A0A0B2UHH2</accession>
<dbReference type="RefSeq" id="XP_014564573.1">
    <property type="nucleotide sequence ID" value="XM_014709087.1"/>
</dbReference>
<dbReference type="GeneID" id="26261029"/>
<dbReference type="PANTHER" id="PTHR21600">
    <property type="entry name" value="MITOCHONDRIAL RNA PSEUDOURIDINE SYNTHASE"/>
    <property type="match status" value="1"/>
</dbReference>
<sequence>MTADDAEYFFTYRTNAKERWYNKSLLDVLEHEFRTRSREYFSQALECGVITVNGNMIDTSTIIKPNDVLQHTVHIHEPPIPCINVIKKEKDYMVVNKPAGIPCHPTGGYREYSITRALFGDSKVACVNRLDMPVSGVLIIAFENHTKCLDAIKAAEKVYLAKVCGMFPDEVTVDKKIECLSGRYRRVGDNGKECLTMFKRLRYSDGYSIVECRPVTGRTHQIRIHLQSIGFPIVNDVIYGSGELPISLHSSECNANIDQFEDKKKYECIIKNCKGKNNRSFITRDHHICLHAWKYIYNNTEYVAEIPEWCDL</sequence>
<evidence type="ECO:0000313" key="3">
    <source>
        <dbReference type="EMBL" id="KHN70531.1"/>
    </source>
</evidence>
<dbReference type="GO" id="GO:0000455">
    <property type="term" value="P:enzyme-directed rRNA pseudouridine synthesis"/>
    <property type="evidence" value="ECO:0007669"/>
    <property type="project" value="TreeGrafter"/>
</dbReference>
<dbReference type="SUPFAM" id="SSF55120">
    <property type="entry name" value="Pseudouridine synthase"/>
    <property type="match status" value="1"/>
</dbReference>
<evidence type="ECO:0000259" key="2">
    <source>
        <dbReference type="Pfam" id="PF00849"/>
    </source>
</evidence>
<dbReference type="PROSITE" id="PS50889">
    <property type="entry name" value="S4"/>
    <property type="match status" value="1"/>
</dbReference>
<dbReference type="InterPro" id="IPR050188">
    <property type="entry name" value="RluA_PseudoU_synthase"/>
</dbReference>
<dbReference type="PROSITE" id="PS01129">
    <property type="entry name" value="PSI_RLU"/>
    <property type="match status" value="1"/>
</dbReference>
<dbReference type="VEuPathDB" id="MicrosporidiaDB:M896_011860"/>
<feature type="domain" description="Pseudouridine synthase RsuA/RluA-like" evidence="2">
    <location>
        <begin position="91"/>
        <end position="228"/>
    </location>
</feature>
<dbReference type="Proteomes" id="UP000031056">
    <property type="component" value="Unassembled WGS sequence"/>
</dbReference>